<dbReference type="EMBL" id="REGN01000561">
    <property type="protein sequence ID" value="RNA41037.1"/>
    <property type="molecule type" value="Genomic_DNA"/>
</dbReference>
<comment type="caution">
    <text evidence="5">The sequence shown here is derived from an EMBL/GenBank/DDBJ whole genome shotgun (WGS) entry which is preliminary data.</text>
</comment>
<evidence type="ECO:0000256" key="4">
    <source>
        <dbReference type="SAM" id="Phobius"/>
    </source>
</evidence>
<dbReference type="AlphaFoldDB" id="A0A3M7SZ86"/>
<feature type="disulfide bond" evidence="2">
    <location>
        <begin position="12"/>
        <end position="30"/>
    </location>
</feature>
<keyword evidence="4" id="KW-0472">Membrane</keyword>
<feature type="compositionally biased region" description="Low complexity" evidence="3">
    <location>
        <begin position="393"/>
        <end position="413"/>
    </location>
</feature>
<dbReference type="OrthoDB" id="19606at2759"/>
<dbReference type="InterPro" id="IPR002172">
    <property type="entry name" value="LDrepeatLR_classA_rpt"/>
</dbReference>
<evidence type="ECO:0000313" key="5">
    <source>
        <dbReference type="EMBL" id="RNA41037.1"/>
    </source>
</evidence>
<protein>
    <submittedName>
        <fullName evidence="5">Low-density lipo receptor-related</fullName>
    </submittedName>
</protein>
<name>A0A3M7SZ86_BRAPC</name>
<sequence length="430" mass="48521">MVCLSSKDEFQCRSNECIKWTYVCDGIPHCSNKADEDCDMCTNDLYICKDSSRINCTLACSTLGYIPCKNYADRKICSSYAKKSNYLKLNSILKQIEEDNNSDNLKESSPFFGNARFSGSLLKNLPSNEKIIFSALGAVVLVFLILFLVLFGVMYKRFKQKKRMFTTRLASRSQSPNSTAQNDTGVNTKPNPLSNLNIITKNNSRDGLNNPEHAYISDYNNLIEGGTKYKALSKSHNESKLSKNDEICRSSIFASIDNLSNEIKNQEQNDYQIYGEPPPSYKQFQLYPKANLDDNKNSQVECSVEPLLKISDSNDDESHVYENIDDLNDSNNDKELKKNSKLNSVNTSRGTPGNKRAKFKTLKKYSLNDSMKIKKTTINSELNHHSDFSNSLDISVSPSSLSTSSSSTLSKSNQKLKKKEFKNLDDEIFL</sequence>
<dbReference type="Gene3D" id="4.10.400.10">
    <property type="entry name" value="Low-density Lipoprotein Receptor"/>
    <property type="match status" value="1"/>
</dbReference>
<keyword evidence="4" id="KW-1133">Transmembrane helix</keyword>
<dbReference type="SMART" id="SM00192">
    <property type="entry name" value="LDLa"/>
    <property type="match status" value="1"/>
</dbReference>
<feature type="region of interest" description="Disordered" evidence="3">
    <location>
        <begin position="169"/>
        <end position="195"/>
    </location>
</feature>
<evidence type="ECO:0000313" key="6">
    <source>
        <dbReference type="Proteomes" id="UP000276133"/>
    </source>
</evidence>
<dbReference type="PROSITE" id="PS01209">
    <property type="entry name" value="LDLRA_1"/>
    <property type="match status" value="1"/>
</dbReference>
<evidence type="ECO:0000256" key="3">
    <source>
        <dbReference type="SAM" id="MobiDB-lite"/>
    </source>
</evidence>
<dbReference type="Proteomes" id="UP000276133">
    <property type="component" value="Unassembled WGS sequence"/>
</dbReference>
<reference evidence="5 6" key="1">
    <citation type="journal article" date="2018" name="Sci. Rep.">
        <title>Genomic signatures of local adaptation to the degree of environmental predictability in rotifers.</title>
        <authorList>
            <person name="Franch-Gras L."/>
            <person name="Hahn C."/>
            <person name="Garcia-Roger E.M."/>
            <person name="Carmona M.J."/>
            <person name="Serra M."/>
            <person name="Gomez A."/>
        </authorList>
    </citation>
    <scope>NUCLEOTIDE SEQUENCE [LARGE SCALE GENOMIC DNA]</scope>
    <source>
        <strain evidence="5">HYR1</strain>
    </source>
</reference>
<dbReference type="SUPFAM" id="SSF57424">
    <property type="entry name" value="LDL receptor-like module"/>
    <property type="match status" value="1"/>
</dbReference>
<feature type="region of interest" description="Disordered" evidence="3">
    <location>
        <begin position="393"/>
        <end position="416"/>
    </location>
</feature>
<comment type="caution">
    <text evidence="2">Lacks conserved residue(s) required for the propagation of feature annotation.</text>
</comment>
<accession>A0A3M7SZ86</accession>
<dbReference type="InterPro" id="IPR023415">
    <property type="entry name" value="LDLR_class-A_CS"/>
</dbReference>
<dbReference type="PROSITE" id="PS50068">
    <property type="entry name" value="LDLRA_2"/>
    <property type="match status" value="1"/>
</dbReference>
<proteinExistence type="predicted"/>
<dbReference type="STRING" id="10195.A0A3M7SZ86"/>
<dbReference type="Pfam" id="PF00057">
    <property type="entry name" value="Ldl_recept_a"/>
    <property type="match status" value="1"/>
</dbReference>
<feature type="transmembrane region" description="Helical" evidence="4">
    <location>
        <begin position="131"/>
        <end position="155"/>
    </location>
</feature>
<keyword evidence="6" id="KW-1185">Reference proteome</keyword>
<keyword evidence="1 2" id="KW-1015">Disulfide bond</keyword>
<keyword evidence="4" id="KW-0812">Transmembrane</keyword>
<evidence type="ECO:0000256" key="1">
    <source>
        <dbReference type="ARBA" id="ARBA00023157"/>
    </source>
</evidence>
<dbReference type="CDD" id="cd00112">
    <property type="entry name" value="LDLa"/>
    <property type="match status" value="1"/>
</dbReference>
<gene>
    <name evidence="5" type="ORF">BpHYR1_035036</name>
</gene>
<keyword evidence="5" id="KW-0675">Receptor</keyword>
<dbReference type="InterPro" id="IPR036055">
    <property type="entry name" value="LDL_receptor-like_sf"/>
</dbReference>
<evidence type="ECO:0000256" key="2">
    <source>
        <dbReference type="PROSITE-ProRule" id="PRU00124"/>
    </source>
</evidence>
<organism evidence="5 6">
    <name type="scientific">Brachionus plicatilis</name>
    <name type="common">Marine rotifer</name>
    <name type="synonym">Brachionus muelleri</name>
    <dbReference type="NCBI Taxonomy" id="10195"/>
    <lineage>
        <taxon>Eukaryota</taxon>
        <taxon>Metazoa</taxon>
        <taxon>Spiralia</taxon>
        <taxon>Gnathifera</taxon>
        <taxon>Rotifera</taxon>
        <taxon>Eurotatoria</taxon>
        <taxon>Monogononta</taxon>
        <taxon>Pseudotrocha</taxon>
        <taxon>Ploima</taxon>
        <taxon>Brachionidae</taxon>
        <taxon>Brachionus</taxon>
    </lineage>
</organism>